<feature type="domain" description="Terpene synthase metal-binding" evidence="5">
    <location>
        <begin position="257"/>
        <end position="494"/>
    </location>
</feature>
<accession>A0A3B6D3R9</accession>
<evidence type="ECO:0000259" key="5">
    <source>
        <dbReference type="Pfam" id="PF03936"/>
    </source>
</evidence>
<gene>
    <name evidence="6" type="primary">LOC123050954</name>
</gene>
<dbReference type="Proteomes" id="UP000019116">
    <property type="component" value="Chromosome 2D"/>
</dbReference>
<evidence type="ECO:0000259" key="4">
    <source>
        <dbReference type="Pfam" id="PF01397"/>
    </source>
</evidence>
<dbReference type="Gramene" id="TraesCS2D02G007000.2">
    <property type="protein sequence ID" value="TraesCS2D02G007000.2"/>
    <property type="gene ID" value="TraesCS2D02G007000"/>
</dbReference>
<dbReference type="SUPFAM" id="SSF48576">
    <property type="entry name" value="Terpenoid synthases"/>
    <property type="match status" value="1"/>
</dbReference>
<sequence length="550" mass="64019">MPHRRRTLLLPAPSAPWLDAAAPHQAGAPFRRPRLRPPKVYNTSEDCMRVKAQKLQEDVQMLFQTFTRVVQKMNLIDTLQRLGIDHLFEDQINTAMNEIHEKEFNSCSLYDVALRFRLLRESGLRVSPDVFSKFKGKDGSLSRDIISEPRGLLSLYNAAYLSIPGESELDEAVIFARHHLESMRSSLNYPFSEQVKRNLEIPLPRTLKRLDAPYYIAEYQQEKAYNPTILELAKLDFNLLQRLHQEEIKAFCQWGNDLYEEVRLTYSRHRIVECYFWSYTEYHERHYGDARIILAKLLVLVTLLDDTFDMHATLEEGWKLNEAIQRWDESAITLLPEYLKGYFVRLMNTFREFEDELKPDHKYRVAYSRKAFQNLCKHYQQESEWFHSSHIPSFEDHVKCSVISAGTPTLFVGSLMGMGDEASKEAFEWAIGCTDAVRACGEVARFMDDLASFKHGKNKLDVASSIESYINQHHCTDEVAMDVLDNLVEDAWKTTNQARFDRGALLPLVNRVANLTKSMTLLFRNKVDRYTFSHGNKDRIRQQFIDPIPL</sequence>
<comment type="cofactor">
    <cofactor evidence="2">
        <name>Mg(2+)</name>
        <dbReference type="ChEBI" id="CHEBI:18420"/>
    </cofactor>
</comment>
<dbReference type="InterPro" id="IPR008949">
    <property type="entry name" value="Isoprenoid_synthase_dom_sf"/>
</dbReference>
<dbReference type="Gramene" id="TraesRN2D0100015300.2">
    <property type="protein sequence ID" value="TraesRN2D0100015300.2"/>
    <property type="gene ID" value="TraesRN2D0100015300"/>
</dbReference>
<dbReference type="GO" id="GO:0010333">
    <property type="term" value="F:terpene synthase activity"/>
    <property type="evidence" value="ECO:0000318"/>
    <property type="project" value="GO_Central"/>
</dbReference>
<comment type="cofactor">
    <cofactor evidence="1">
        <name>Mn(2+)</name>
        <dbReference type="ChEBI" id="CHEBI:29035"/>
    </cofactor>
</comment>
<dbReference type="GeneID" id="123050954"/>
<feature type="domain" description="Terpene synthase N-terminal" evidence="4">
    <location>
        <begin position="43"/>
        <end position="199"/>
    </location>
</feature>
<dbReference type="RefSeq" id="XP_044329609.1">
    <property type="nucleotide sequence ID" value="XM_044473674.1"/>
</dbReference>
<dbReference type="Gramene" id="TraesJUL2D03G01088570.2">
    <property type="protein sequence ID" value="TraesJUL2D03G01088570.2"/>
    <property type="gene ID" value="TraesJUL2D03G01088570"/>
</dbReference>
<dbReference type="CDD" id="cd00684">
    <property type="entry name" value="Terpene_cyclase_plant_C1"/>
    <property type="match status" value="1"/>
</dbReference>
<reference evidence="6" key="1">
    <citation type="submission" date="2018-08" db="EMBL/GenBank/DDBJ databases">
        <authorList>
            <person name="Rossello M."/>
        </authorList>
    </citation>
    <scope>NUCLEOTIDE SEQUENCE [LARGE SCALE GENOMIC DNA]</scope>
    <source>
        <strain evidence="6">cv. Chinese Spring</strain>
    </source>
</reference>
<evidence type="ECO:0000256" key="1">
    <source>
        <dbReference type="ARBA" id="ARBA00001936"/>
    </source>
</evidence>
<dbReference type="Gramene" id="TraesCS2D03G0012800.2">
    <property type="protein sequence ID" value="TraesCS2D03G0012800.2.CDS"/>
    <property type="gene ID" value="TraesCS2D03G0012800"/>
</dbReference>
<dbReference type="FunFam" id="1.10.600.10:FF:000007">
    <property type="entry name" value="Isoprene synthase, chloroplastic"/>
    <property type="match status" value="1"/>
</dbReference>
<dbReference type="InterPro" id="IPR005630">
    <property type="entry name" value="Terpene_synthase_metal-bd"/>
</dbReference>
<dbReference type="GO" id="GO:0016102">
    <property type="term" value="P:diterpenoid biosynthetic process"/>
    <property type="evidence" value="ECO:0007669"/>
    <property type="project" value="InterPro"/>
</dbReference>
<keyword evidence="3" id="KW-0479">Metal-binding</keyword>
<evidence type="ECO:0008006" key="8">
    <source>
        <dbReference type="Google" id="ProtNLM"/>
    </source>
</evidence>
<organism evidence="6">
    <name type="scientific">Triticum aestivum</name>
    <name type="common">Wheat</name>
    <dbReference type="NCBI Taxonomy" id="4565"/>
    <lineage>
        <taxon>Eukaryota</taxon>
        <taxon>Viridiplantae</taxon>
        <taxon>Streptophyta</taxon>
        <taxon>Embryophyta</taxon>
        <taxon>Tracheophyta</taxon>
        <taxon>Spermatophyta</taxon>
        <taxon>Magnoliopsida</taxon>
        <taxon>Liliopsida</taxon>
        <taxon>Poales</taxon>
        <taxon>Poaceae</taxon>
        <taxon>BOP clade</taxon>
        <taxon>Pooideae</taxon>
        <taxon>Triticodae</taxon>
        <taxon>Triticeae</taxon>
        <taxon>Triticinae</taxon>
        <taxon>Triticum</taxon>
    </lineage>
</organism>
<evidence type="ECO:0000313" key="7">
    <source>
        <dbReference type="Proteomes" id="UP000019116"/>
    </source>
</evidence>
<dbReference type="SMR" id="A0A3B6D3R9"/>
<dbReference type="Gene3D" id="1.50.10.130">
    <property type="entry name" value="Terpene synthase, N-terminal domain"/>
    <property type="match status" value="1"/>
</dbReference>
<dbReference type="EnsemblPlants" id="TraesCS2D02G007000.2">
    <property type="protein sequence ID" value="TraesCS2D02G007000.2"/>
    <property type="gene ID" value="TraesCS2D02G007000"/>
</dbReference>
<keyword evidence="7" id="KW-1185">Reference proteome</keyword>
<dbReference type="InterPro" id="IPR036965">
    <property type="entry name" value="Terpene_synth_N_sf"/>
</dbReference>
<evidence type="ECO:0000256" key="2">
    <source>
        <dbReference type="ARBA" id="ARBA00001946"/>
    </source>
</evidence>
<dbReference type="InterPro" id="IPR008930">
    <property type="entry name" value="Terpenoid_cyclase/PrenylTrfase"/>
</dbReference>
<protein>
    <recommendedName>
        <fullName evidence="8">Terpene synthase</fullName>
    </recommendedName>
</protein>
<evidence type="ECO:0000256" key="3">
    <source>
        <dbReference type="ARBA" id="ARBA00022723"/>
    </source>
</evidence>
<dbReference type="GO" id="GO:0046246">
    <property type="term" value="P:terpene biosynthetic process"/>
    <property type="evidence" value="ECO:0000318"/>
    <property type="project" value="GO_Central"/>
</dbReference>
<dbReference type="Gramene" id="TraesLDM2D03G01085360.2">
    <property type="protein sequence ID" value="TraesLDM2D03G01085360.2"/>
    <property type="gene ID" value="TraesLDM2D03G01085360"/>
</dbReference>
<dbReference type="STRING" id="4565.A0A3B6D3R9"/>
<reference evidence="6" key="2">
    <citation type="submission" date="2018-10" db="UniProtKB">
        <authorList>
            <consortium name="EnsemblPlants"/>
        </authorList>
    </citation>
    <scope>IDENTIFICATION</scope>
</reference>
<dbReference type="PaxDb" id="4565-Traes_2DS_814CDC3ED.1"/>
<dbReference type="Gramene" id="TraesNOR2D03G01100890.1">
    <property type="protein sequence ID" value="TraesNOR2D03G01100890.1"/>
    <property type="gene ID" value="TraesNOR2D03G01100890"/>
</dbReference>
<dbReference type="Gramene" id="TraesSTA2D03G01072760.2">
    <property type="protein sequence ID" value="TraesSTA2D03G01072760.2"/>
    <property type="gene ID" value="TraesSTA2D03G01072760"/>
</dbReference>
<dbReference type="SFLD" id="SFLDG01019">
    <property type="entry name" value="Terpene_Cyclase_Like_1_C_Termi"/>
    <property type="match status" value="1"/>
</dbReference>
<dbReference type="PANTHER" id="PTHR31225:SF186">
    <property type="entry name" value="TAU-CADINOL SYNTHASE"/>
    <property type="match status" value="1"/>
</dbReference>
<dbReference type="Pfam" id="PF01397">
    <property type="entry name" value="Terpene_synth"/>
    <property type="match status" value="1"/>
</dbReference>
<dbReference type="SUPFAM" id="SSF48239">
    <property type="entry name" value="Terpenoid cyclases/Protein prenyltransferases"/>
    <property type="match status" value="1"/>
</dbReference>
<dbReference type="AlphaFoldDB" id="A0A3B6D3R9"/>
<dbReference type="GO" id="GO:0000287">
    <property type="term" value="F:magnesium ion binding"/>
    <property type="evidence" value="ECO:0007669"/>
    <property type="project" value="InterPro"/>
</dbReference>
<dbReference type="InterPro" id="IPR050148">
    <property type="entry name" value="Terpene_synthase-like"/>
</dbReference>
<dbReference type="Pfam" id="PF03936">
    <property type="entry name" value="Terpene_synth_C"/>
    <property type="match status" value="1"/>
</dbReference>
<evidence type="ECO:0000313" key="6">
    <source>
        <dbReference type="EnsemblPlants" id="TraesCS2D02G007000.2"/>
    </source>
</evidence>
<proteinExistence type="predicted"/>
<dbReference type="InterPro" id="IPR034741">
    <property type="entry name" value="Terpene_cyclase-like_1_C"/>
</dbReference>
<dbReference type="PANTHER" id="PTHR31225">
    <property type="entry name" value="OS04G0344100 PROTEIN-RELATED"/>
    <property type="match status" value="1"/>
</dbReference>
<dbReference type="InterPro" id="IPR001906">
    <property type="entry name" value="Terpene_synth_N"/>
</dbReference>
<dbReference type="OrthoDB" id="1877784at2759"/>
<name>A0A3B6D3R9_WHEAT</name>
<dbReference type="InterPro" id="IPR044814">
    <property type="entry name" value="Terpene_cyclase_plant_C1"/>
</dbReference>
<dbReference type="SFLD" id="SFLDS00005">
    <property type="entry name" value="Isoprenoid_Synthase_Type_I"/>
    <property type="match status" value="1"/>
</dbReference>
<dbReference type="Gene3D" id="1.10.600.10">
    <property type="entry name" value="Farnesyl Diphosphate Synthase"/>
    <property type="match status" value="1"/>
</dbReference>